<sequence>MTMKDRRQRALRGSLAASFATFVALTSHVIGGGSLPTMMGLIVPLVLSTLVCVLLAGRQLSLWRLSASVGGSQALFHLLFMVFTPKASAAAPAAVFERHALRHTGHHESMGPMGSMGGTESAMHAHTSTPMIVAHMVAAVITIAMIYFSESLPSRLWEFGRLIIRALMPVHLGLHTVPEGPRSMVAVTQAIPRSLGVLRSPVLKRGPPRAAF</sequence>
<gene>
    <name evidence="2" type="ORF">BKA07_000375</name>
</gene>
<keyword evidence="1" id="KW-0472">Membrane</keyword>
<keyword evidence="1" id="KW-0812">Transmembrane</keyword>
<accession>A0A846RW92</accession>
<protein>
    <submittedName>
        <fullName evidence="2">Uncharacterized protein</fullName>
    </submittedName>
</protein>
<dbReference type="EMBL" id="JAATJN010000001">
    <property type="protein sequence ID" value="NJC55340.1"/>
    <property type="molecule type" value="Genomic_DNA"/>
</dbReference>
<dbReference type="Proteomes" id="UP000576792">
    <property type="component" value="Unassembled WGS sequence"/>
</dbReference>
<proteinExistence type="predicted"/>
<feature type="transmembrane region" description="Helical" evidence="1">
    <location>
        <begin position="131"/>
        <end position="148"/>
    </location>
</feature>
<keyword evidence="3" id="KW-1185">Reference proteome</keyword>
<evidence type="ECO:0000313" key="2">
    <source>
        <dbReference type="EMBL" id="NJC55340.1"/>
    </source>
</evidence>
<keyword evidence="1" id="KW-1133">Transmembrane helix</keyword>
<comment type="caution">
    <text evidence="2">The sequence shown here is derived from an EMBL/GenBank/DDBJ whole genome shotgun (WGS) entry which is preliminary data.</text>
</comment>
<feature type="transmembrane region" description="Helical" evidence="1">
    <location>
        <begin position="75"/>
        <end position="96"/>
    </location>
</feature>
<organism evidence="2 3">
    <name type="scientific">Brevibacterium marinum</name>
    <dbReference type="NCBI Taxonomy" id="418643"/>
    <lineage>
        <taxon>Bacteria</taxon>
        <taxon>Bacillati</taxon>
        <taxon>Actinomycetota</taxon>
        <taxon>Actinomycetes</taxon>
        <taxon>Micrococcales</taxon>
        <taxon>Brevibacteriaceae</taxon>
        <taxon>Brevibacterium</taxon>
    </lineage>
</organism>
<evidence type="ECO:0000256" key="1">
    <source>
        <dbReference type="SAM" id="Phobius"/>
    </source>
</evidence>
<dbReference type="AlphaFoldDB" id="A0A846RW92"/>
<name>A0A846RW92_9MICO</name>
<reference evidence="2 3" key="1">
    <citation type="submission" date="2020-03" db="EMBL/GenBank/DDBJ databases">
        <title>Sequencing the genomes of 1000 actinobacteria strains.</title>
        <authorList>
            <person name="Klenk H.-P."/>
        </authorList>
    </citation>
    <scope>NUCLEOTIDE SEQUENCE [LARGE SCALE GENOMIC DNA]</scope>
    <source>
        <strain evidence="2 3">DSM 18964</strain>
    </source>
</reference>
<feature type="transmembrane region" description="Helical" evidence="1">
    <location>
        <begin position="41"/>
        <end position="63"/>
    </location>
</feature>
<evidence type="ECO:0000313" key="3">
    <source>
        <dbReference type="Proteomes" id="UP000576792"/>
    </source>
</evidence>